<feature type="repeat" description="ANK" evidence="3">
    <location>
        <begin position="275"/>
        <end position="307"/>
    </location>
</feature>
<gene>
    <name evidence="8" type="ORF">WR25_14493</name>
</gene>
<dbReference type="GO" id="GO:0061629">
    <property type="term" value="F:RNA polymerase II-specific DNA-binding transcription factor binding"/>
    <property type="evidence" value="ECO:0007669"/>
    <property type="project" value="TreeGrafter"/>
</dbReference>
<dbReference type="Gene3D" id="1.25.40.20">
    <property type="entry name" value="Ankyrin repeat-containing domain"/>
    <property type="match status" value="3"/>
</dbReference>
<protein>
    <recommendedName>
        <fullName evidence="7">Protein kinase domain-containing protein</fullName>
    </recommendedName>
</protein>
<evidence type="ECO:0000256" key="1">
    <source>
        <dbReference type="ARBA" id="ARBA00022737"/>
    </source>
</evidence>
<dbReference type="GO" id="GO:0005524">
    <property type="term" value="F:ATP binding"/>
    <property type="evidence" value="ECO:0007669"/>
    <property type="project" value="UniProtKB-UniRule"/>
</dbReference>
<feature type="signal peptide" evidence="6">
    <location>
        <begin position="1"/>
        <end position="21"/>
    </location>
</feature>
<dbReference type="GO" id="GO:0006357">
    <property type="term" value="P:regulation of transcription by RNA polymerase II"/>
    <property type="evidence" value="ECO:0007669"/>
    <property type="project" value="TreeGrafter"/>
</dbReference>
<dbReference type="GO" id="GO:0004672">
    <property type="term" value="F:protein kinase activity"/>
    <property type="evidence" value="ECO:0007669"/>
    <property type="project" value="InterPro"/>
</dbReference>
<evidence type="ECO:0000313" key="9">
    <source>
        <dbReference type="Proteomes" id="UP000218231"/>
    </source>
</evidence>
<feature type="repeat" description="ANK" evidence="3">
    <location>
        <begin position="407"/>
        <end position="430"/>
    </location>
</feature>
<dbReference type="Proteomes" id="UP000218231">
    <property type="component" value="Unassembled WGS sequence"/>
</dbReference>
<dbReference type="PANTHER" id="PTHR24126">
    <property type="entry name" value="ANKYRIN REPEAT, PH AND SEC7 DOMAIN CONTAINING PROTEIN SECG-RELATED"/>
    <property type="match status" value="1"/>
</dbReference>
<dbReference type="SMART" id="SM00248">
    <property type="entry name" value="ANK"/>
    <property type="match status" value="9"/>
</dbReference>
<evidence type="ECO:0000256" key="6">
    <source>
        <dbReference type="SAM" id="SignalP"/>
    </source>
</evidence>
<dbReference type="GO" id="GO:0005634">
    <property type="term" value="C:nucleus"/>
    <property type="evidence" value="ECO:0007669"/>
    <property type="project" value="TreeGrafter"/>
</dbReference>
<evidence type="ECO:0000313" key="8">
    <source>
        <dbReference type="EMBL" id="PAV55964.1"/>
    </source>
</evidence>
<feature type="chain" id="PRO_5013376440" description="Protein kinase domain-containing protein" evidence="6">
    <location>
        <begin position="22"/>
        <end position="1138"/>
    </location>
</feature>
<feature type="repeat" description="ANK" evidence="3">
    <location>
        <begin position="341"/>
        <end position="373"/>
    </location>
</feature>
<dbReference type="SUPFAM" id="SSF48403">
    <property type="entry name" value="Ankyrin repeat"/>
    <property type="match status" value="2"/>
</dbReference>
<keyword evidence="1" id="KW-0677">Repeat</keyword>
<feature type="repeat" description="ANK" evidence="3">
    <location>
        <begin position="514"/>
        <end position="546"/>
    </location>
</feature>
<feature type="repeat" description="ANK" evidence="3">
    <location>
        <begin position="308"/>
        <end position="340"/>
    </location>
</feature>
<dbReference type="PROSITE" id="PS50088">
    <property type="entry name" value="ANK_REPEAT"/>
    <property type="match status" value="7"/>
</dbReference>
<dbReference type="InterPro" id="IPR002110">
    <property type="entry name" value="Ankyrin_rpt"/>
</dbReference>
<feature type="compositionally biased region" description="Basic and acidic residues" evidence="5">
    <location>
        <begin position="1029"/>
        <end position="1041"/>
    </location>
</feature>
<name>A0A2A2J2Y1_9BILA</name>
<keyword evidence="4" id="KW-0547">Nucleotide-binding</keyword>
<dbReference type="PROSITE" id="PS50011">
    <property type="entry name" value="PROTEIN_KINASE_DOM"/>
    <property type="match status" value="1"/>
</dbReference>
<dbReference type="InterPro" id="IPR017441">
    <property type="entry name" value="Protein_kinase_ATP_BS"/>
</dbReference>
<evidence type="ECO:0000256" key="5">
    <source>
        <dbReference type="SAM" id="MobiDB-lite"/>
    </source>
</evidence>
<proteinExistence type="predicted"/>
<dbReference type="PANTHER" id="PTHR24126:SF52">
    <property type="entry name" value="SERINE_THREONINE-PROTEIN KINASE TNNI3K"/>
    <property type="match status" value="1"/>
</dbReference>
<keyword evidence="9" id="KW-1185">Reference proteome</keyword>
<reference evidence="8 9" key="1">
    <citation type="journal article" date="2017" name="Curr. Biol.">
        <title>Genome architecture and evolution of a unichromosomal asexual nematode.</title>
        <authorList>
            <person name="Fradin H."/>
            <person name="Zegar C."/>
            <person name="Gutwein M."/>
            <person name="Lucas J."/>
            <person name="Kovtun M."/>
            <person name="Corcoran D."/>
            <person name="Baugh L.R."/>
            <person name="Kiontke K."/>
            <person name="Gunsalus K."/>
            <person name="Fitch D.H."/>
            <person name="Piano F."/>
        </authorList>
    </citation>
    <scope>NUCLEOTIDE SEQUENCE [LARGE SCALE GENOMIC DNA]</scope>
    <source>
        <strain evidence="8">PF1309</strain>
    </source>
</reference>
<keyword evidence="6" id="KW-0732">Signal</keyword>
<dbReference type="OrthoDB" id="339325at2759"/>
<evidence type="ECO:0000256" key="2">
    <source>
        <dbReference type="ARBA" id="ARBA00023043"/>
    </source>
</evidence>
<evidence type="ECO:0000256" key="4">
    <source>
        <dbReference type="PROSITE-ProRule" id="PRU10141"/>
    </source>
</evidence>
<dbReference type="PROSITE" id="PS00107">
    <property type="entry name" value="PROTEIN_KINASE_ATP"/>
    <property type="match status" value="1"/>
</dbReference>
<dbReference type="AlphaFoldDB" id="A0A2A2J2Y1"/>
<dbReference type="Pfam" id="PF07714">
    <property type="entry name" value="PK_Tyr_Ser-Thr"/>
    <property type="match status" value="1"/>
</dbReference>
<keyword evidence="2 3" id="KW-0040">ANK repeat</keyword>
<evidence type="ECO:0000256" key="3">
    <source>
        <dbReference type="PROSITE-ProRule" id="PRU00023"/>
    </source>
</evidence>
<dbReference type="InterPro" id="IPR011009">
    <property type="entry name" value="Kinase-like_dom_sf"/>
</dbReference>
<feature type="compositionally biased region" description="Basic and acidic residues" evidence="5">
    <location>
        <begin position="1073"/>
        <end position="1082"/>
    </location>
</feature>
<comment type="caution">
    <text evidence="8">The sequence shown here is derived from an EMBL/GenBank/DDBJ whole genome shotgun (WGS) entry which is preliminary data.</text>
</comment>
<dbReference type="Pfam" id="PF12796">
    <property type="entry name" value="Ank_2"/>
    <property type="match status" value="4"/>
</dbReference>
<feature type="compositionally biased region" description="Basic and acidic residues" evidence="5">
    <location>
        <begin position="1115"/>
        <end position="1130"/>
    </location>
</feature>
<feature type="repeat" description="ANK" evidence="3">
    <location>
        <begin position="374"/>
        <end position="406"/>
    </location>
</feature>
<dbReference type="Gene3D" id="1.10.510.10">
    <property type="entry name" value="Transferase(Phosphotransferase) domain 1"/>
    <property type="match status" value="1"/>
</dbReference>
<dbReference type="InterPro" id="IPR001245">
    <property type="entry name" value="Ser-Thr/Tyr_kinase_cat_dom"/>
</dbReference>
<evidence type="ECO:0000259" key="7">
    <source>
        <dbReference type="PROSITE" id="PS50011"/>
    </source>
</evidence>
<dbReference type="PROSITE" id="PS50297">
    <property type="entry name" value="ANK_REP_REGION"/>
    <property type="match status" value="7"/>
</dbReference>
<sequence>MRSKTPYFTIFLSILLTPAEAVPQIGLPAMTMNPYGMYGLNYPMMSSIYNPMMGFGSMGMNPYFGSGIYSNPGMLGNMYDSYGLRGPVYDGMPDNLMGMGSMGTNNYDYMNPYSGGTSSSSGTSSINNGYSSPRMSSSGGCSTCGMNGMNSMGGMGTMNGMTPISPLMAMPWNELKKKISEGYSVVRSRLNDDVRFRSATWMPLQIAAFEKSPQEFTDLLTAENVESRTLQQLTLLHVICAGHSESQVQKLQAVFAACENDDAKKRSLLSQLTNNGFTALHLAIYKGDLPVVECLLKEGADPSLAGGHLLPPLHLAAMTGSHQIVNVLLDKGASLLANDFVKFTALHCATYFAHEQVVKVLLNRGADANWEGGVRDRPLHLAAGRGLTTITVQLLEAGADLTLADDEGNVALHYAAKAGHLAAIQLLLKRAKGAQEMVSTRNVYGDTSLHLACYAGRLDIAKLLLSYSNTSIVNQENAFSETPLHAACTGGRSVELVAFLMKQPGVDANYQGADGHTALHSACYHGHVRIVQYLLDNGADQSLAAKASDTPLAYQSNGILMRPSKVAAAMIALNRADTPSSMSSHNSTISLEDQQTPVLWAYEKGHDRIVMLLKHYANKRMEGDLCSEYSSGESSYTPLPSPMGRLTSLTRDKAEILQLRSSLSGPFHLSLADVDFQEAIGSGSFGKVYKGTYRGRTVAIKRYRAMAFGCKSETDMLCREVSILSRLSHPNIISFVGAALDDPSQFAIITEFVENGSLFSILHEQKRIITPDFRLRISFDVAQGMRYLHESAIKTVIHRDLNSHNILIHVDGRAVVSDFGESRFTNNHEEDNMTKQPGNLRWMSPEVFSQCGRYDHKVDMFSFALVVWEIHSAELPFSHLKPAAAAAEMTYKKGRPPLPNSPTSQFPEHILGLLPRAWNAEPDMRPNFSEIIPILEPHVVSHTEMDVQSTVSQLKNQWEQMSVAPPPSRSVFPSTITTLHNITPIGTVEELRQRIDKHGYVTIKDPIVPTSTQQQQQQQQLPSPGSHSPKKEVAKDKEPAKEPVAPVSTQASPKKEVVKDPVTSNSGQPAQMPKKDQKEVAKDPTVPTSAQNTLKKESKETAKEPIVPTSNQASPKKDSKDTTKEKENKDAQSTTKSS</sequence>
<accession>A0A2A2J2Y1</accession>
<keyword evidence="4" id="KW-0067">ATP-binding</keyword>
<dbReference type="STRING" id="2018661.A0A2A2J2Y1"/>
<feature type="domain" description="Protein kinase" evidence="7">
    <location>
        <begin position="674"/>
        <end position="939"/>
    </location>
</feature>
<dbReference type="PRINTS" id="PR01415">
    <property type="entry name" value="ANKYRIN"/>
</dbReference>
<feature type="repeat" description="ANK" evidence="3">
    <location>
        <begin position="444"/>
        <end position="466"/>
    </location>
</feature>
<feature type="compositionally biased region" description="Basic and acidic residues" evidence="5">
    <location>
        <begin position="1094"/>
        <end position="1103"/>
    </location>
</feature>
<dbReference type="EMBL" id="LIAE01010736">
    <property type="protein sequence ID" value="PAV55964.1"/>
    <property type="molecule type" value="Genomic_DNA"/>
</dbReference>
<dbReference type="SUPFAM" id="SSF56112">
    <property type="entry name" value="Protein kinase-like (PK-like)"/>
    <property type="match status" value="1"/>
</dbReference>
<dbReference type="InterPro" id="IPR036770">
    <property type="entry name" value="Ankyrin_rpt-contain_sf"/>
</dbReference>
<dbReference type="InterPro" id="IPR000719">
    <property type="entry name" value="Prot_kinase_dom"/>
</dbReference>
<organism evidence="8 9">
    <name type="scientific">Diploscapter pachys</name>
    <dbReference type="NCBI Taxonomy" id="2018661"/>
    <lineage>
        <taxon>Eukaryota</taxon>
        <taxon>Metazoa</taxon>
        <taxon>Ecdysozoa</taxon>
        <taxon>Nematoda</taxon>
        <taxon>Chromadorea</taxon>
        <taxon>Rhabditida</taxon>
        <taxon>Rhabditina</taxon>
        <taxon>Rhabditomorpha</taxon>
        <taxon>Rhabditoidea</taxon>
        <taxon>Rhabditidae</taxon>
        <taxon>Diploscapter</taxon>
    </lineage>
</organism>
<feature type="region of interest" description="Disordered" evidence="5">
    <location>
        <begin position="1007"/>
        <end position="1138"/>
    </location>
</feature>
<feature type="binding site" evidence="4">
    <location>
        <position position="701"/>
    </location>
    <ligand>
        <name>ATP</name>
        <dbReference type="ChEBI" id="CHEBI:30616"/>
    </ligand>
</feature>